<evidence type="ECO:0000256" key="2">
    <source>
        <dbReference type="ARBA" id="ARBA00022692"/>
    </source>
</evidence>
<evidence type="ECO:0000256" key="4">
    <source>
        <dbReference type="ARBA" id="ARBA00023136"/>
    </source>
</evidence>
<comment type="caution">
    <text evidence="9">The sequence shown here is derived from an EMBL/GenBank/DDBJ whole genome shotgun (WGS) entry which is preliminary data.</text>
</comment>
<evidence type="ECO:0000256" key="3">
    <source>
        <dbReference type="ARBA" id="ARBA00022989"/>
    </source>
</evidence>
<comment type="subcellular location">
    <subcellularLocation>
        <location evidence="7">Cell membrane</location>
    </subcellularLocation>
    <subcellularLocation>
        <location evidence="7">Bacterial flagellum basal body</location>
    </subcellularLocation>
</comment>
<dbReference type="InterPro" id="IPR052205">
    <property type="entry name" value="FliO/MopB"/>
</dbReference>
<keyword evidence="2 7" id="KW-0812">Transmembrane</keyword>
<dbReference type="Proteomes" id="UP000484885">
    <property type="component" value="Unassembled WGS sequence"/>
</dbReference>
<organism evidence="9 10">
    <name type="scientific">Wenzhouxiangella limi</name>
    <dbReference type="NCBI Taxonomy" id="2707351"/>
    <lineage>
        <taxon>Bacteria</taxon>
        <taxon>Pseudomonadati</taxon>
        <taxon>Pseudomonadota</taxon>
        <taxon>Gammaproteobacteria</taxon>
        <taxon>Chromatiales</taxon>
        <taxon>Wenzhouxiangellaceae</taxon>
        <taxon>Wenzhouxiangella</taxon>
    </lineage>
</organism>
<sequence length="138" mass="14613">MKPRLRALHLAAAASLAALPAANALAQPGQADAAQSLTRVTVGMLAVVVLIFGLAWAVRRFSFLKGFQGDGNNPIRNLAQLSVGPKERVVLIEVEGKRLLIGVAPGRITRLDVPDGESAEAGKDFATHLQASREARKK</sequence>
<dbReference type="EMBL" id="JAAGSC010000044">
    <property type="protein sequence ID" value="NDY97147.1"/>
    <property type="molecule type" value="Genomic_DNA"/>
</dbReference>
<dbReference type="RefSeq" id="WP_164212510.1">
    <property type="nucleotide sequence ID" value="NZ_JAAGSC010000044.1"/>
</dbReference>
<dbReference type="AlphaFoldDB" id="A0A845V0K9"/>
<reference evidence="9 10" key="1">
    <citation type="submission" date="2020-02" db="EMBL/GenBank/DDBJ databases">
        <authorList>
            <person name="Zhang X.-Y."/>
        </authorList>
    </citation>
    <scope>NUCLEOTIDE SEQUENCE [LARGE SCALE GENOMIC DNA]</scope>
    <source>
        <strain evidence="9 10">C33</strain>
    </source>
</reference>
<protein>
    <recommendedName>
        <fullName evidence="7">Flagellar protein</fullName>
    </recommendedName>
</protein>
<keyword evidence="10" id="KW-1185">Reference proteome</keyword>
<feature type="chain" id="PRO_5032433744" description="Flagellar protein" evidence="8">
    <location>
        <begin position="27"/>
        <end position="138"/>
    </location>
</feature>
<gene>
    <name evidence="9" type="primary">fliO</name>
    <name evidence="9" type="ORF">G3I74_15595</name>
</gene>
<dbReference type="Pfam" id="PF04347">
    <property type="entry name" value="FliO"/>
    <property type="match status" value="1"/>
</dbReference>
<dbReference type="PANTHER" id="PTHR38766:SF1">
    <property type="entry name" value="FLAGELLAR PROTEIN FLIO"/>
    <property type="match status" value="1"/>
</dbReference>
<evidence type="ECO:0000313" key="9">
    <source>
        <dbReference type="EMBL" id="NDY97147.1"/>
    </source>
</evidence>
<evidence type="ECO:0000256" key="6">
    <source>
        <dbReference type="ARBA" id="ARBA00037937"/>
    </source>
</evidence>
<evidence type="ECO:0000313" key="10">
    <source>
        <dbReference type="Proteomes" id="UP000484885"/>
    </source>
</evidence>
<comment type="similarity">
    <text evidence="6 7">Belongs to the FliO/MopB family.</text>
</comment>
<name>A0A845V0K9_9GAMM</name>
<keyword evidence="9" id="KW-0969">Cilium</keyword>
<evidence type="ECO:0000256" key="5">
    <source>
        <dbReference type="ARBA" id="ARBA00023143"/>
    </source>
</evidence>
<feature type="transmembrane region" description="Helical" evidence="7">
    <location>
        <begin position="36"/>
        <end position="58"/>
    </location>
</feature>
<dbReference type="GO" id="GO:0005886">
    <property type="term" value="C:plasma membrane"/>
    <property type="evidence" value="ECO:0007669"/>
    <property type="project" value="UniProtKB-SubCell"/>
</dbReference>
<keyword evidence="9" id="KW-0966">Cell projection</keyword>
<dbReference type="InterPro" id="IPR022781">
    <property type="entry name" value="Flagellar_biosynth_FliO"/>
</dbReference>
<keyword evidence="4 7" id="KW-0472">Membrane</keyword>
<dbReference type="GO" id="GO:0044781">
    <property type="term" value="P:bacterial-type flagellum organization"/>
    <property type="evidence" value="ECO:0007669"/>
    <property type="project" value="UniProtKB-UniRule"/>
</dbReference>
<keyword evidence="3 7" id="KW-1133">Transmembrane helix</keyword>
<dbReference type="NCBIfam" id="TIGR03500">
    <property type="entry name" value="FliO_TIGR"/>
    <property type="match status" value="1"/>
</dbReference>
<dbReference type="GO" id="GO:0009425">
    <property type="term" value="C:bacterial-type flagellum basal body"/>
    <property type="evidence" value="ECO:0007669"/>
    <property type="project" value="UniProtKB-SubCell"/>
</dbReference>
<accession>A0A845V0K9</accession>
<keyword evidence="8" id="KW-0732">Signal</keyword>
<evidence type="ECO:0000256" key="1">
    <source>
        <dbReference type="ARBA" id="ARBA00022475"/>
    </source>
</evidence>
<dbReference type="PANTHER" id="PTHR38766">
    <property type="entry name" value="FLAGELLAR PROTEIN FLIO"/>
    <property type="match status" value="1"/>
</dbReference>
<keyword evidence="5 7" id="KW-0975">Bacterial flagellum</keyword>
<keyword evidence="1 7" id="KW-1003">Cell membrane</keyword>
<keyword evidence="9" id="KW-0282">Flagellum</keyword>
<feature type="signal peptide" evidence="8">
    <location>
        <begin position="1"/>
        <end position="26"/>
    </location>
</feature>
<evidence type="ECO:0000256" key="7">
    <source>
        <dbReference type="RuleBase" id="RU362064"/>
    </source>
</evidence>
<proteinExistence type="inferred from homology"/>
<evidence type="ECO:0000256" key="8">
    <source>
        <dbReference type="SAM" id="SignalP"/>
    </source>
</evidence>